<evidence type="ECO:0000313" key="6">
    <source>
        <dbReference type="EMBL" id="NAY93018.1"/>
    </source>
</evidence>
<dbReference type="PANTHER" id="PTHR43280">
    <property type="entry name" value="ARAC-FAMILY TRANSCRIPTIONAL REGULATOR"/>
    <property type="match status" value="1"/>
</dbReference>
<organism evidence="6 7">
    <name type="scientific">Flagellimonas ochracea</name>
    <dbReference type="NCBI Taxonomy" id="2696472"/>
    <lineage>
        <taxon>Bacteria</taxon>
        <taxon>Pseudomonadati</taxon>
        <taxon>Bacteroidota</taxon>
        <taxon>Flavobacteriia</taxon>
        <taxon>Flavobacteriales</taxon>
        <taxon>Flavobacteriaceae</taxon>
        <taxon>Flagellimonas</taxon>
    </lineage>
</organism>
<dbReference type="Proteomes" id="UP000667650">
    <property type="component" value="Unassembled WGS sequence"/>
</dbReference>
<dbReference type="GO" id="GO:0003700">
    <property type="term" value="F:DNA-binding transcription factor activity"/>
    <property type="evidence" value="ECO:0007669"/>
    <property type="project" value="InterPro"/>
</dbReference>
<dbReference type="Pfam" id="PF12833">
    <property type="entry name" value="HTH_18"/>
    <property type="match status" value="1"/>
</dbReference>
<feature type="transmembrane region" description="Helical" evidence="4">
    <location>
        <begin position="35"/>
        <end position="55"/>
    </location>
</feature>
<keyword evidence="1" id="KW-0805">Transcription regulation</keyword>
<dbReference type="AlphaFoldDB" id="A0A964TF60"/>
<dbReference type="PANTHER" id="PTHR43280:SF29">
    <property type="entry name" value="ARAC-FAMILY TRANSCRIPTIONAL REGULATOR"/>
    <property type="match status" value="1"/>
</dbReference>
<dbReference type="GO" id="GO:0043565">
    <property type="term" value="F:sequence-specific DNA binding"/>
    <property type="evidence" value="ECO:0007669"/>
    <property type="project" value="InterPro"/>
</dbReference>
<dbReference type="SMART" id="SM00342">
    <property type="entry name" value="HTH_ARAC"/>
    <property type="match status" value="1"/>
</dbReference>
<accession>A0A964TF60</accession>
<evidence type="ECO:0000259" key="5">
    <source>
        <dbReference type="PROSITE" id="PS01124"/>
    </source>
</evidence>
<dbReference type="SUPFAM" id="SSF46689">
    <property type="entry name" value="Homeodomain-like"/>
    <property type="match status" value="1"/>
</dbReference>
<keyword evidence="2" id="KW-0238">DNA-binding</keyword>
<dbReference type="RefSeq" id="WP_166524431.1">
    <property type="nucleotide sequence ID" value="NZ_JAAABI010000006.1"/>
</dbReference>
<sequence length="371" mass="43151">MNIWEILLLFFALQGLMTSFFLLTKKSASKFANTIWGIFLLLFSLNIVYNILFWAYNDWRLTVSLNLVYLIPFSLYGPLFYLYINALVKNGTISWKKMLPHFVPTLLIIVNFSYYFSLPVETKIVLEDEGGFGNSFLVNPRAVYVVVSVIMLTYSFLTFKTVKEAFKQDPEMKLWLTITTGVFFLFGISWVVYFVLLRLGVLELSHDYFIAFFMVSQIAITTYFGFNYSEVFNGKALNKVFPLIKYQKSGLSKRVLHEYKEKLLSIMESNTLYLDSELKLTDLADELHVSRHHASQIINECFGMSFYEYINKYRIEEAEKLLTDEKASDLNITDIAFKAGFNNRMSFYNAFKKHVGVTPSEFRSQKMMNAS</sequence>
<dbReference type="PROSITE" id="PS01124">
    <property type="entry name" value="HTH_ARAC_FAMILY_2"/>
    <property type="match status" value="1"/>
</dbReference>
<keyword evidence="4" id="KW-1133">Transmembrane helix</keyword>
<dbReference type="InterPro" id="IPR020449">
    <property type="entry name" value="Tscrpt_reg_AraC-type_HTH"/>
</dbReference>
<keyword evidence="4" id="KW-0472">Membrane</keyword>
<feature type="transmembrane region" description="Helical" evidence="4">
    <location>
        <begin position="142"/>
        <end position="162"/>
    </location>
</feature>
<protein>
    <submittedName>
        <fullName evidence="6">Helix-turn-helix domain-containing protein</fullName>
    </submittedName>
</protein>
<feature type="domain" description="HTH araC/xylS-type" evidence="5">
    <location>
        <begin position="261"/>
        <end position="365"/>
    </location>
</feature>
<dbReference type="PROSITE" id="PS00041">
    <property type="entry name" value="HTH_ARAC_FAMILY_1"/>
    <property type="match status" value="1"/>
</dbReference>
<evidence type="ECO:0000256" key="1">
    <source>
        <dbReference type="ARBA" id="ARBA00023015"/>
    </source>
</evidence>
<feature type="transmembrane region" description="Helical" evidence="4">
    <location>
        <begin position="6"/>
        <end position="23"/>
    </location>
</feature>
<keyword evidence="3" id="KW-0804">Transcription</keyword>
<name>A0A964TF60_9FLAO</name>
<dbReference type="InterPro" id="IPR018060">
    <property type="entry name" value="HTH_AraC"/>
</dbReference>
<reference evidence="6" key="1">
    <citation type="submission" date="2020-01" db="EMBL/GenBank/DDBJ databases">
        <title>Muricauda ochracea sp. nov., isolated from a tidal flat of Garorim bay in Korea.</title>
        <authorList>
            <person name="Kim D."/>
            <person name="Yoo Y."/>
            <person name="Kim J.-J."/>
        </authorList>
    </citation>
    <scope>NUCLEOTIDE SEQUENCE</scope>
    <source>
        <strain evidence="6">JGD-17</strain>
    </source>
</reference>
<dbReference type="Gene3D" id="1.10.10.60">
    <property type="entry name" value="Homeodomain-like"/>
    <property type="match status" value="2"/>
</dbReference>
<dbReference type="PRINTS" id="PR00032">
    <property type="entry name" value="HTHARAC"/>
</dbReference>
<dbReference type="EMBL" id="JAAABI010000006">
    <property type="protein sequence ID" value="NAY93018.1"/>
    <property type="molecule type" value="Genomic_DNA"/>
</dbReference>
<keyword evidence="7" id="KW-1185">Reference proteome</keyword>
<keyword evidence="4" id="KW-0812">Transmembrane</keyword>
<dbReference type="InterPro" id="IPR018062">
    <property type="entry name" value="HTH_AraC-typ_CS"/>
</dbReference>
<feature type="transmembrane region" description="Helical" evidence="4">
    <location>
        <begin position="67"/>
        <end position="86"/>
    </location>
</feature>
<gene>
    <name evidence="6" type="ORF">GTQ34_13925</name>
</gene>
<evidence type="ECO:0000256" key="4">
    <source>
        <dbReference type="SAM" id="Phobius"/>
    </source>
</evidence>
<proteinExistence type="predicted"/>
<feature type="transmembrane region" description="Helical" evidence="4">
    <location>
        <begin position="98"/>
        <end position="116"/>
    </location>
</feature>
<dbReference type="InterPro" id="IPR009057">
    <property type="entry name" value="Homeodomain-like_sf"/>
</dbReference>
<feature type="transmembrane region" description="Helical" evidence="4">
    <location>
        <begin position="208"/>
        <end position="226"/>
    </location>
</feature>
<comment type="caution">
    <text evidence="6">The sequence shown here is derived from an EMBL/GenBank/DDBJ whole genome shotgun (WGS) entry which is preliminary data.</text>
</comment>
<feature type="transmembrane region" description="Helical" evidence="4">
    <location>
        <begin position="174"/>
        <end position="196"/>
    </location>
</feature>
<evidence type="ECO:0000256" key="3">
    <source>
        <dbReference type="ARBA" id="ARBA00023163"/>
    </source>
</evidence>
<evidence type="ECO:0000313" key="7">
    <source>
        <dbReference type="Proteomes" id="UP000667650"/>
    </source>
</evidence>
<evidence type="ECO:0000256" key="2">
    <source>
        <dbReference type="ARBA" id="ARBA00023125"/>
    </source>
</evidence>